<evidence type="ECO:0000313" key="6">
    <source>
        <dbReference type="Proteomes" id="UP001595690"/>
    </source>
</evidence>
<gene>
    <name evidence="5" type="ORF">ACFOWZ_28470</name>
</gene>
<evidence type="ECO:0000259" key="4">
    <source>
        <dbReference type="Pfam" id="PF01494"/>
    </source>
</evidence>
<feature type="domain" description="FAD-binding" evidence="4">
    <location>
        <begin position="4"/>
        <end position="342"/>
    </location>
</feature>
<evidence type="ECO:0000313" key="5">
    <source>
        <dbReference type="EMBL" id="MFC3895433.1"/>
    </source>
</evidence>
<keyword evidence="3" id="KW-0274">FAD</keyword>
<protein>
    <submittedName>
        <fullName evidence="5">FAD-dependent monooxygenase</fullName>
    </submittedName>
</protein>
<name>A0ABV8C0A4_9PSEU</name>
<dbReference type="Gene3D" id="3.50.50.60">
    <property type="entry name" value="FAD/NAD(P)-binding domain"/>
    <property type="match status" value="1"/>
</dbReference>
<dbReference type="InterPro" id="IPR036188">
    <property type="entry name" value="FAD/NAD-bd_sf"/>
</dbReference>
<evidence type="ECO:0000256" key="3">
    <source>
        <dbReference type="ARBA" id="ARBA00022827"/>
    </source>
</evidence>
<comment type="cofactor">
    <cofactor evidence="1">
        <name>FAD</name>
        <dbReference type="ChEBI" id="CHEBI:57692"/>
    </cofactor>
</comment>
<keyword evidence="2" id="KW-0285">Flavoprotein</keyword>
<organism evidence="5 6">
    <name type="scientific">Lentzea rhizosphaerae</name>
    <dbReference type="NCBI Taxonomy" id="2041025"/>
    <lineage>
        <taxon>Bacteria</taxon>
        <taxon>Bacillati</taxon>
        <taxon>Actinomycetota</taxon>
        <taxon>Actinomycetes</taxon>
        <taxon>Pseudonocardiales</taxon>
        <taxon>Pseudonocardiaceae</taxon>
        <taxon>Lentzea</taxon>
    </lineage>
</organism>
<dbReference type="PANTHER" id="PTHR43004:SF19">
    <property type="entry name" value="BINDING MONOOXYGENASE, PUTATIVE (JCVI)-RELATED"/>
    <property type="match status" value="1"/>
</dbReference>
<dbReference type="PRINTS" id="PR00420">
    <property type="entry name" value="RNGMNOXGNASE"/>
</dbReference>
<accession>A0ABV8C0A4</accession>
<dbReference type="GO" id="GO:0004497">
    <property type="term" value="F:monooxygenase activity"/>
    <property type="evidence" value="ECO:0007669"/>
    <property type="project" value="UniProtKB-KW"/>
</dbReference>
<reference evidence="6" key="1">
    <citation type="journal article" date="2019" name="Int. J. Syst. Evol. Microbiol.">
        <title>The Global Catalogue of Microorganisms (GCM) 10K type strain sequencing project: providing services to taxonomists for standard genome sequencing and annotation.</title>
        <authorList>
            <consortium name="The Broad Institute Genomics Platform"/>
            <consortium name="The Broad Institute Genome Sequencing Center for Infectious Disease"/>
            <person name="Wu L."/>
            <person name="Ma J."/>
        </authorList>
    </citation>
    <scope>NUCLEOTIDE SEQUENCE [LARGE SCALE GENOMIC DNA]</scope>
    <source>
        <strain evidence="6">CGMCC 4.7405</strain>
    </source>
</reference>
<keyword evidence="5" id="KW-0503">Monooxygenase</keyword>
<dbReference type="RefSeq" id="WP_382376978.1">
    <property type="nucleotide sequence ID" value="NZ_JBHRZI010000023.1"/>
</dbReference>
<dbReference type="Gene3D" id="3.30.70.2450">
    <property type="match status" value="1"/>
</dbReference>
<dbReference type="PANTHER" id="PTHR43004">
    <property type="entry name" value="TRK SYSTEM POTASSIUM UPTAKE PROTEIN"/>
    <property type="match status" value="1"/>
</dbReference>
<dbReference type="Proteomes" id="UP001595690">
    <property type="component" value="Unassembled WGS sequence"/>
</dbReference>
<sequence length="399" mass="42432">MADEVPVIVVGAGPVGLFAALALRAHHVPVVLLEADPAERHRTGSRALYVHGKSLTLLESTSEGLGAELASEGVLWNVRRTLFRGKEVYAREFPPHDPTRGLPPFTSLRQSETERILLNACARAGVDVRWNHPVTEVVTHPGGVTVATADGATWSGSHVVGADGARSTVRKCTGTALDGSAADGFHVVVDVADEPGVAPSLERIMHYEHPAADGRGVLVVPYAKGFQVDVQSRDSDSADVLASPEEVRRWLPELIGPTAPERITAISVYRFLQLIADDFTDPHHRILLVGEAAHLFPPFGARGMNSGFVDAHAAAEAIATGRLFPTANAETVTAFAASRREAAEVNSAAAGAALRHLRPPSTAARLRRRAAASLAPVVPRLGEWLEHAPYGPRAALARH</sequence>
<dbReference type="InterPro" id="IPR050641">
    <property type="entry name" value="RIFMO-like"/>
</dbReference>
<proteinExistence type="predicted"/>
<evidence type="ECO:0000256" key="2">
    <source>
        <dbReference type="ARBA" id="ARBA00022630"/>
    </source>
</evidence>
<keyword evidence="5" id="KW-0560">Oxidoreductase</keyword>
<evidence type="ECO:0000256" key="1">
    <source>
        <dbReference type="ARBA" id="ARBA00001974"/>
    </source>
</evidence>
<comment type="caution">
    <text evidence="5">The sequence shown here is derived from an EMBL/GenBank/DDBJ whole genome shotgun (WGS) entry which is preliminary data.</text>
</comment>
<dbReference type="EMBL" id="JBHRZI010000023">
    <property type="protein sequence ID" value="MFC3895433.1"/>
    <property type="molecule type" value="Genomic_DNA"/>
</dbReference>
<keyword evidence="6" id="KW-1185">Reference proteome</keyword>
<dbReference type="SUPFAM" id="SSF51905">
    <property type="entry name" value="FAD/NAD(P)-binding domain"/>
    <property type="match status" value="1"/>
</dbReference>
<dbReference type="Pfam" id="PF01494">
    <property type="entry name" value="FAD_binding_3"/>
    <property type="match status" value="1"/>
</dbReference>
<dbReference type="InterPro" id="IPR002938">
    <property type="entry name" value="FAD-bd"/>
</dbReference>